<feature type="transmembrane region" description="Helical" evidence="9">
    <location>
        <begin position="162"/>
        <end position="182"/>
    </location>
</feature>
<dbReference type="GO" id="GO:0005886">
    <property type="term" value="C:plasma membrane"/>
    <property type="evidence" value="ECO:0007669"/>
    <property type="project" value="UniProtKB-SubCell"/>
</dbReference>
<organism evidence="10 11">
    <name type="scientific">Porphyromonas somerae</name>
    <dbReference type="NCBI Taxonomy" id="322095"/>
    <lineage>
        <taxon>Bacteria</taxon>
        <taxon>Pseudomonadati</taxon>
        <taxon>Bacteroidota</taxon>
        <taxon>Bacteroidia</taxon>
        <taxon>Bacteroidales</taxon>
        <taxon>Porphyromonadaceae</taxon>
        <taxon>Porphyromonas</taxon>
    </lineage>
</organism>
<evidence type="ECO:0000256" key="3">
    <source>
        <dbReference type="ARBA" id="ARBA00022448"/>
    </source>
</evidence>
<keyword evidence="3 8" id="KW-0813">Transport</keyword>
<keyword evidence="5 8" id="KW-0812">Transmembrane</keyword>
<dbReference type="InterPro" id="IPR045018">
    <property type="entry name" value="Azg-like"/>
</dbReference>
<keyword evidence="7 8" id="KW-0472">Membrane</keyword>
<evidence type="ECO:0000256" key="1">
    <source>
        <dbReference type="ARBA" id="ARBA00004651"/>
    </source>
</evidence>
<accession>A0A134BCS0</accession>
<feature type="transmembrane region" description="Helical" evidence="9">
    <location>
        <begin position="133"/>
        <end position="150"/>
    </location>
</feature>
<feature type="transmembrane region" description="Helical" evidence="9">
    <location>
        <begin position="78"/>
        <end position="97"/>
    </location>
</feature>
<feature type="transmembrane region" description="Helical" evidence="9">
    <location>
        <begin position="373"/>
        <end position="392"/>
    </location>
</feature>
<feature type="transmembrane region" description="Helical" evidence="9">
    <location>
        <begin position="21"/>
        <end position="38"/>
    </location>
</feature>
<feature type="transmembrane region" description="Helical" evidence="9">
    <location>
        <begin position="194"/>
        <end position="214"/>
    </location>
</feature>
<dbReference type="RefSeq" id="WP_060934929.1">
    <property type="nucleotide sequence ID" value="NZ_KQ960418.1"/>
</dbReference>
<evidence type="ECO:0000256" key="5">
    <source>
        <dbReference type="ARBA" id="ARBA00022692"/>
    </source>
</evidence>
<protein>
    <submittedName>
        <fullName evidence="10">Putative permease</fullName>
    </submittedName>
</protein>
<dbReference type="InterPro" id="IPR006043">
    <property type="entry name" value="NCS2"/>
</dbReference>
<evidence type="ECO:0000256" key="4">
    <source>
        <dbReference type="ARBA" id="ARBA00022475"/>
    </source>
</evidence>
<dbReference type="STRING" id="322095.HMPREF3185_00400"/>
<gene>
    <name evidence="10" type="ORF">HMPREF3185_00400</name>
</gene>
<comment type="similarity">
    <text evidence="2 8">Belongs to the nucleobase:cation symporter-2 (NCS2) (TC 2.A.40) family. Azg-like subfamily.</text>
</comment>
<dbReference type="Proteomes" id="UP000070224">
    <property type="component" value="Unassembled WGS sequence"/>
</dbReference>
<dbReference type="Pfam" id="PF00860">
    <property type="entry name" value="Xan_ur_permease"/>
    <property type="match status" value="1"/>
</dbReference>
<feature type="transmembrane region" description="Helical" evidence="9">
    <location>
        <begin position="244"/>
        <end position="267"/>
    </location>
</feature>
<comment type="subcellular location">
    <subcellularLocation>
        <location evidence="1 8">Cell membrane</location>
        <topology evidence="1 8">Multi-pass membrane protein</topology>
    </subcellularLocation>
</comment>
<evidence type="ECO:0000256" key="7">
    <source>
        <dbReference type="ARBA" id="ARBA00023136"/>
    </source>
</evidence>
<evidence type="ECO:0000313" key="11">
    <source>
        <dbReference type="Proteomes" id="UP000070224"/>
    </source>
</evidence>
<evidence type="ECO:0000256" key="2">
    <source>
        <dbReference type="ARBA" id="ARBA00005697"/>
    </source>
</evidence>
<dbReference type="AlphaFoldDB" id="A0A134BCS0"/>
<reference evidence="11" key="1">
    <citation type="submission" date="2016-01" db="EMBL/GenBank/DDBJ databases">
        <authorList>
            <person name="Mitreva M."/>
            <person name="Pepin K.H."/>
            <person name="Mihindukulasuriya K.A."/>
            <person name="Fulton R."/>
            <person name="Fronick C."/>
            <person name="O'Laughlin M."/>
            <person name="Miner T."/>
            <person name="Herter B."/>
            <person name="Rosa B.A."/>
            <person name="Cordes M."/>
            <person name="Tomlinson C."/>
            <person name="Wollam A."/>
            <person name="Palsikar V.B."/>
            <person name="Mardis E.R."/>
            <person name="Wilson R.K."/>
        </authorList>
    </citation>
    <scope>NUCLEOTIDE SEQUENCE [LARGE SCALE GENOMIC DNA]</scope>
    <source>
        <strain evidence="11">KA00683</strain>
    </source>
</reference>
<evidence type="ECO:0000256" key="9">
    <source>
        <dbReference type="SAM" id="Phobius"/>
    </source>
</evidence>
<dbReference type="GO" id="GO:0005345">
    <property type="term" value="F:purine nucleobase transmembrane transporter activity"/>
    <property type="evidence" value="ECO:0007669"/>
    <property type="project" value="TreeGrafter"/>
</dbReference>
<dbReference type="OrthoDB" id="9808458at2"/>
<dbReference type="InterPro" id="IPR026033">
    <property type="entry name" value="Azg-like_bact_archaea"/>
</dbReference>
<evidence type="ECO:0000256" key="6">
    <source>
        <dbReference type="ARBA" id="ARBA00022989"/>
    </source>
</evidence>
<proteinExistence type="inferred from homology"/>
<feature type="transmembrane region" description="Helical" evidence="9">
    <location>
        <begin position="288"/>
        <end position="308"/>
    </location>
</feature>
<sequence length="434" mass="46022">MQALYRLVGFDPTKYKLRTELLAGLTTFLTMSYILAVNPDILSTTGMDKGAVFTATALASAVGTLLIAFLAKLPFAQAPSMGINAFFAFTLVMGMGYSWQAGLAAVFVEGVIFILLTAFNIREQIVRCIPKNLRFAISAGIGFFIAFIGLKNAGVIVANEATFVALGPFTPTAILAVIGIILSGVLMTLRVRGALFYSIVLCTIIGIPLGVTQIPDSFIPVSLPRSLAPTFLQFDFKALLNMDMALTIFALVFMDIFNTVGTLIGAAAKTEMMDSEGNVKNIKQAMMADALATSIGAVCGTSTVTTFVESGAGIAEGGRTGMTALSTAVLFILALFLSPLFLLIPSAATTGALVLVGVLMLSSIQDIDLMDISEALPSFITVLTMVLTYNIAEGMALGLISYTLVKLLSGQWRQVSITLYIVSALLILRYILSI</sequence>
<evidence type="ECO:0000313" key="10">
    <source>
        <dbReference type="EMBL" id="KXB77761.1"/>
    </source>
</evidence>
<keyword evidence="6 8" id="KW-1133">Transmembrane helix</keyword>
<dbReference type="EMBL" id="LSDK01000029">
    <property type="protein sequence ID" value="KXB77761.1"/>
    <property type="molecule type" value="Genomic_DNA"/>
</dbReference>
<dbReference type="PATRIC" id="fig|322095.3.peg.396"/>
<feature type="transmembrane region" description="Helical" evidence="9">
    <location>
        <begin position="328"/>
        <end position="361"/>
    </location>
</feature>
<evidence type="ECO:0000256" key="8">
    <source>
        <dbReference type="PIRNR" id="PIRNR005353"/>
    </source>
</evidence>
<dbReference type="PANTHER" id="PTHR43337:SF1">
    <property type="entry name" value="XANTHINE_URACIL PERMEASE C887.17-RELATED"/>
    <property type="match status" value="1"/>
</dbReference>
<comment type="caution">
    <text evidence="10">The sequence shown here is derived from an EMBL/GenBank/DDBJ whole genome shotgun (WGS) entry which is preliminary data.</text>
</comment>
<feature type="transmembrane region" description="Helical" evidence="9">
    <location>
        <begin position="103"/>
        <end position="121"/>
    </location>
</feature>
<name>A0A134BCS0_9PORP</name>
<feature type="transmembrane region" description="Helical" evidence="9">
    <location>
        <begin position="412"/>
        <end position="432"/>
    </location>
</feature>
<keyword evidence="11" id="KW-1185">Reference proteome</keyword>
<feature type="transmembrane region" description="Helical" evidence="9">
    <location>
        <begin position="50"/>
        <end position="71"/>
    </location>
</feature>
<dbReference type="PIRSF" id="PIRSF005353">
    <property type="entry name" value="PbuG"/>
    <property type="match status" value="1"/>
</dbReference>
<keyword evidence="4 8" id="KW-1003">Cell membrane</keyword>
<dbReference type="PANTHER" id="PTHR43337">
    <property type="entry name" value="XANTHINE/URACIL PERMEASE C887.17-RELATED"/>
    <property type="match status" value="1"/>
</dbReference>